<organism evidence="2">
    <name type="scientific">Streptomyces sp. SID14436</name>
    <dbReference type="NCBI Taxonomy" id="2706070"/>
    <lineage>
        <taxon>Bacteria</taxon>
        <taxon>Bacillati</taxon>
        <taxon>Actinomycetota</taxon>
        <taxon>Actinomycetes</taxon>
        <taxon>Kitasatosporales</taxon>
        <taxon>Streptomycetaceae</taxon>
        <taxon>Streptomyces</taxon>
    </lineage>
</organism>
<name>A0A6G3QNZ5_9ACTN</name>
<sequence>RAVPPDRGRRSGGEAAGAEAAEGTGPPVEGPPLLREFARLETERVARQVAELASPAVECPGENHEWLLSLTRAAEQSVRAISTSVYLGFWNSEPAGRYLDAQHEAITDRGVPVRRLFLVERAAQLDDALLRLCEEQELLRIDVRVVVLPELPPHLARGTTCDGVVFDEEVSYETVRDLREVNARTRIDARPDHVRSRTRRFEELWEAGMGLRELEGRVDDEEDGTWMTG</sequence>
<dbReference type="EMBL" id="JAAGMD010000099">
    <property type="protein sequence ID" value="NEA85218.1"/>
    <property type="molecule type" value="Genomic_DNA"/>
</dbReference>
<reference evidence="2" key="1">
    <citation type="submission" date="2020-01" db="EMBL/GenBank/DDBJ databases">
        <title>Insect and environment-associated Actinomycetes.</title>
        <authorList>
            <person name="Currrie C."/>
            <person name="Chevrette M."/>
            <person name="Carlson C."/>
            <person name="Stubbendieck R."/>
            <person name="Wendt-Pienkowski E."/>
        </authorList>
    </citation>
    <scope>NUCLEOTIDE SEQUENCE</scope>
    <source>
        <strain evidence="2">SID14436</strain>
    </source>
</reference>
<feature type="non-terminal residue" evidence="2">
    <location>
        <position position="1"/>
    </location>
</feature>
<dbReference type="AlphaFoldDB" id="A0A6G3QNZ5"/>
<feature type="compositionally biased region" description="Low complexity" evidence="1">
    <location>
        <begin position="16"/>
        <end position="27"/>
    </location>
</feature>
<accession>A0A6G3QNZ5</accession>
<feature type="region of interest" description="Disordered" evidence="1">
    <location>
        <begin position="1"/>
        <end position="32"/>
    </location>
</feature>
<protein>
    <submittedName>
        <fullName evidence="2">Uncharacterized protein</fullName>
    </submittedName>
</protein>
<proteinExistence type="predicted"/>
<gene>
    <name evidence="2" type="ORF">G3I53_03920</name>
</gene>
<evidence type="ECO:0000256" key="1">
    <source>
        <dbReference type="SAM" id="MobiDB-lite"/>
    </source>
</evidence>
<comment type="caution">
    <text evidence="2">The sequence shown here is derived from an EMBL/GenBank/DDBJ whole genome shotgun (WGS) entry which is preliminary data.</text>
</comment>
<feature type="compositionally biased region" description="Basic and acidic residues" evidence="1">
    <location>
        <begin position="1"/>
        <end position="12"/>
    </location>
</feature>
<evidence type="ECO:0000313" key="2">
    <source>
        <dbReference type="EMBL" id="NEA85218.1"/>
    </source>
</evidence>